<dbReference type="RefSeq" id="WP_132628283.1">
    <property type="nucleotide sequence ID" value="NZ_SMLD01000006.1"/>
</dbReference>
<evidence type="ECO:0000313" key="1">
    <source>
        <dbReference type="EMBL" id="TDE59074.1"/>
    </source>
</evidence>
<dbReference type="Proteomes" id="UP000295136">
    <property type="component" value="Unassembled WGS sequence"/>
</dbReference>
<proteinExistence type="predicted"/>
<accession>A0A4R5FXJ0</accession>
<sequence>MRPLAPVGGSAAIGRRLGAVLRLVAALEQPPYVRKLNLQPGPILPLATRATRASTARSTTVAALVPRASPLLRDIKPLGQGLFEARLTYLTNEYRLYFANGLKGSASC</sequence>
<reference evidence="1 2" key="1">
    <citation type="submission" date="2019-03" db="EMBL/GenBank/DDBJ databases">
        <title>Draft genome sequences of novel Actinobacteria.</title>
        <authorList>
            <person name="Sahin N."/>
            <person name="Ay H."/>
            <person name="Saygin H."/>
        </authorList>
    </citation>
    <scope>NUCLEOTIDE SEQUENCE [LARGE SCALE GENOMIC DNA]</scope>
    <source>
        <strain evidence="1 2">6K102</strain>
    </source>
</reference>
<name>A0A4R5FXJ0_9ACTN</name>
<protein>
    <submittedName>
        <fullName evidence="1">Uncharacterized protein</fullName>
    </submittedName>
</protein>
<organism evidence="1 2">
    <name type="scientific">Nonomuraea mesophila</name>
    <dbReference type="NCBI Taxonomy" id="2530382"/>
    <lineage>
        <taxon>Bacteria</taxon>
        <taxon>Bacillati</taxon>
        <taxon>Actinomycetota</taxon>
        <taxon>Actinomycetes</taxon>
        <taxon>Streptosporangiales</taxon>
        <taxon>Streptosporangiaceae</taxon>
        <taxon>Nonomuraea</taxon>
    </lineage>
</organism>
<dbReference type="EMBL" id="SMLD01000006">
    <property type="protein sequence ID" value="TDE59074.1"/>
    <property type="molecule type" value="Genomic_DNA"/>
</dbReference>
<gene>
    <name evidence="1" type="ORF">E1295_04000</name>
</gene>
<comment type="caution">
    <text evidence="1">The sequence shown here is derived from an EMBL/GenBank/DDBJ whole genome shotgun (WGS) entry which is preliminary data.</text>
</comment>
<keyword evidence="2" id="KW-1185">Reference proteome</keyword>
<dbReference type="AlphaFoldDB" id="A0A4R5FXJ0"/>
<evidence type="ECO:0000313" key="2">
    <source>
        <dbReference type="Proteomes" id="UP000295136"/>
    </source>
</evidence>